<protein>
    <recommendedName>
        <fullName evidence="5 6">Cell division protein FtsA</fullName>
    </recommendedName>
</protein>
<comment type="caution">
    <text evidence="9">The sequence shown here is derived from an EMBL/GenBank/DDBJ whole genome shotgun (WGS) entry which is preliminary data.</text>
</comment>
<comment type="subunit">
    <text evidence="5">Self-interacts. Interacts with FtsZ.</text>
</comment>
<keyword evidence="4 5" id="KW-0131">Cell cycle</keyword>
<dbReference type="NCBIfam" id="TIGR01174">
    <property type="entry name" value="ftsA"/>
    <property type="match status" value="1"/>
</dbReference>
<evidence type="ECO:0000256" key="7">
    <source>
        <dbReference type="SAM" id="MobiDB-lite"/>
    </source>
</evidence>
<dbReference type="PANTHER" id="PTHR32432:SF4">
    <property type="entry name" value="CELL DIVISION PROTEIN FTSA"/>
    <property type="match status" value="1"/>
</dbReference>
<keyword evidence="2 5" id="KW-0132">Cell division</keyword>
<dbReference type="InterPro" id="IPR043129">
    <property type="entry name" value="ATPase_NBD"/>
</dbReference>
<evidence type="ECO:0000256" key="4">
    <source>
        <dbReference type="ARBA" id="ARBA00023306"/>
    </source>
</evidence>
<dbReference type="Proteomes" id="UP001596976">
    <property type="component" value="Unassembled WGS sequence"/>
</dbReference>
<dbReference type="EMBL" id="JBHTJF010000022">
    <property type="protein sequence ID" value="MFD0943253.1"/>
    <property type="molecule type" value="Genomic_DNA"/>
</dbReference>
<accession>A0ABW3GW22</accession>
<proteinExistence type="inferred from homology"/>
<dbReference type="GO" id="GO:0051301">
    <property type="term" value="P:cell division"/>
    <property type="evidence" value="ECO:0007669"/>
    <property type="project" value="UniProtKB-KW"/>
</dbReference>
<dbReference type="InterPro" id="IPR050696">
    <property type="entry name" value="FtsA/MreB"/>
</dbReference>
<dbReference type="PANTHER" id="PTHR32432">
    <property type="entry name" value="CELL DIVISION PROTEIN FTSA-RELATED"/>
    <property type="match status" value="1"/>
</dbReference>
<dbReference type="Gene3D" id="3.30.1490.110">
    <property type="match status" value="1"/>
</dbReference>
<evidence type="ECO:0000313" key="10">
    <source>
        <dbReference type="Proteomes" id="UP001596976"/>
    </source>
</evidence>
<dbReference type="InterPro" id="IPR020823">
    <property type="entry name" value="Cell_div_FtsA"/>
</dbReference>
<feature type="region of interest" description="Disordered" evidence="7">
    <location>
        <begin position="385"/>
        <end position="404"/>
    </location>
</feature>
<evidence type="ECO:0000256" key="1">
    <source>
        <dbReference type="ARBA" id="ARBA00022475"/>
    </source>
</evidence>
<dbReference type="SMART" id="SM00842">
    <property type="entry name" value="FtsA"/>
    <property type="match status" value="1"/>
</dbReference>
<feature type="compositionally biased region" description="Low complexity" evidence="7">
    <location>
        <begin position="389"/>
        <end position="402"/>
    </location>
</feature>
<sequence length="440" mass="49452">MDESEYYAALDIGSSTVKLLVGKVADDTVHVIGVTEVASKGIRKGTIIDIEATVKSIKQVIEEAERMMNVKVSEVVLGIPANDVQFQKAKGVVAINNDNREITDDELHRVIDSAQLMSVSPEREVLNIVPKQFIVDDYDEIKDPRGMLGIRLELEGTLITTSKTLLHNILRCVDKAGVQVREIYLQSLAAGTFALTEDEKNHGVAYVDIGGGITTVTVFKDNHIVGSSVIPVGGDNMTKDLSIVLKTSTEEARKIKYHYGHMYVEDALDDWIEVPVIDQDKHENISQKYVAEILGARMEELFDLIIDELYNMNVTDLPGGIILTGGATKVEGILHLARDVFQLRVRLHAPPYIGVRDPKYTTAVGLIQYAAKDDQFYNRSYVPAQDFKQPQPSNENQQSQSDFYEDEDFYDYDDEYEQEKKEKKEGLFSKTKKLFNNFFD</sequence>
<evidence type="ECO:0000256" key="5">
    <source>
        <dbReference type="HAMAP-Rule" id="MF_02033"/>
    </source>
</evidence>
<comment type="subcellular location">
    <subcellularLocation>
        <location evidence="5">Cell membrane</location>
        <topology evidence="5">Peripheral membrane protein</topology>
        <orientation evidence="5">Cytoplasmic side</orientation>
    </subcellularLocation>
    <text evidence="5">Localizes to the Z ring in an FtsZ-dependent manner. Targeted to the membrane through a conserved C-terminal amphipathic helix.</text>
</comment>
<gene>
    <name evidence="5 9" type="primary">ftsA</name>
    <name evidence="9" type="ORF">ACFQ0V_05645</name>
</gene>
<dbReference type="PIRSF" id="PIRSF003101">
    <property type="entry name" value="FtsA"/>
    <property type="match status" value="1"/>
</dbReference>
<keyword evidence="3 5" id="KW-0472">Membrane</keyword>
<name>A0ABW3GW22_9BACL</name>
<keyword evidence="1 5" id="KW-1003">Cell membrane</keyword>
<evidence type="ECO:0000256" key="2">
    <source>
        <dbReference type="ARBA" id="ARBA00022618"/>
    </source>
</evidence>
<dbReference type="SUPFAM" id="SSF53067">
    <property type="entry name" value="Actin-like ATPase domain"/>
    <property type="match status" value="2"/>
</dbReference>
<dbReference type="HAMAP" id="MF_02033">
    <property type="entry name" value="FtsA"/>
    <property type="match status" value="1"/>
</dbReference>
<organism evidence="9 10">
    <name type="scientific">Savagea faecisuis</name>
    <dbReference type="NCBI Taxonomy" id="1274803"/>
    <lineage>
        <taxon>Bacteria</taxon>
        <taxon>Bacillati</taxon>
        <taxon>Bacillota</taxon>
        <taxon>Bacilli</taxon>
        <taxon>Bacillales</taxon>
        <taxon>Caryophanaceae</taxon>
        <taxon>Savagea</taxon>
    </lineage>
</organism>
<evidence type="ECO:0000256" key="6">
    <source>
        <dbReference type="PIRNR" id="PIRNR003101"/>
    </source>
</evidence>
<comment type="similarity">
    <text evidence="5 6">Belongs to the FtsA/MreB family.</text>
</comment>
<dbReference type="InterPro" id="IPR003494">
    <property type="entry name" value="SHS2_FtsA"/>
</dbReference>
<evidence type="ECO:0000256" key="3">
    <source>
        <dbReference type="ARBA" id="ARBA00023136"/>
    </source>
</evidence>
<dbReference type="CDD" id="cd24048">
    <property type="entry name" value="ASKHA_NBD_FtsA"/>
    <property type="match status" value="1"/>
</dbReference>
<reference evidence="10" key="1">
    <citation type="journal article" date="2019" name="Int. J. Syst. Evol. Microbiol.">
        <title>The Global Catalogue of Microorganisms (GCM) 10K type strain sequencing project: providing services to taxonomists for standard genome sequencing and annotation.</title>
        <authorList>
            <consortium name="The Broad Institute Genomics Platform"/>
            <consortium name="The Broad Institute Genome Sequencing Center for Infectious Disease"/>
            <person name="Wu L."/>
            <person name="Ma J."/>
        </authorList>
    </citation>
    <scope>NUCLEOTIDE SEQUENCE [LARGE SCALE GENOMIC DNA]</scope>
    <source>
        <strain evidence="10">CCUG 63563</strain>
    </source>
</reference>
<comment type="function">
    <text evidence="5 6">Cell division protein that is involved in the assembly of the Z ring. May serve as a membrane anchor for the Z ring.</text>
</comment>
<keyword evidence="10" id="KW-1185">Reference proteome</keyword>
<evidence type="ECO:0000259" key="8">
    <source>
        <dbReference type="SMART" id="SM00842"/>
    </source>
</evidence>
<dbReference type="Gene3D" id="3.30.420.40">
    <property type="match status" value="1"/>
</dbReference>
<dbReference type="Pfam" id="PF14450">
    <property type="entry name" value="FtsA"/>
    <property type="match status" value="2"/>
</dbReference>
<dbReference type="RefSeq" id="WP_381010775.1">
    <property type="nucleotide sequence ID" value="NZ_JBHTJF010000022.1"/>
</dbReference>
<feature type="domain" description="SHS2" evidence="8">
    <location>
        <begin position="7"/>
        <end position="194"/>
    </location>
</feature>
<dbReference type="Pfam" id="PF02491">
    <property type="entry name" value="SHS2_FTSA"/>
    <property type="match status" value="1"/>
</dbReference>
<evidence type="ECO:0000313" key="9">
    <source>
        <dbReference type="EMBL" id="MFD0943253.1"/>
    </source>
</evidence>